<dbReference type="Proteomes" id="UP000649573">
    <property type="component" value="Unassembled WGS sequence"/>
</dbReference>
<gene>
    <name evidence="1" type="ORF">GCM10010178_77140</name>
</gene>
<evidence type="ECO:0000313" key="2">
    <source>
        <dbReference type="Proteomes" id="UP000649573"/>
    </source>
</evidence>
<dbReference type="InterPro" id="IPR024524">
    <property type="entry name" value="DUF3800"/>
</dbReference>
<dbReference type="EMBL" id="BMRE01000055">
    <property type="protein sequence ID" value="GGU74301.1"/>
    <property type="molecule type" value="Genomic_DNA"/>
</dbReference>
<dbReference type="RefSeq" id="WP_189258732.1">
    <property type="nucleotide sequence ID" value="NZ_BMRE01000055.1"/>
</dbReference>
<evidence type="ECO:0008006" key="3">
    <source>
        <dbReference type="Google" id="ProtNLM"/>
    </source>
</evidence>
<accession>A0ABQ2V8G8</accession>
<protein>
    <recommendedName>
        <fullName evidence="3">DUF3800 domain-containing protein</fullName>
    </recommendedName>
</protein>
<dbReference type="Pfam" id="PF12686">
    <property type="entry name" value="DUF3800"/>
    <property type="match status" value="1"/>
</dbReference>
<comment type="caution">
    <text evidence="1">The sequence shown here is derived from an EMBL/GenBank/DDBJ whole genome shotgun (WGS) entry which is preliminary data.</text>
</comment>
<name>A0ABQ2V8G8_9PSEU</name>
<keyword evidence="2" id="KW-1185">Reference proteome</keyword>
<reference evidence="2" key="1">
    <citation type="journal article" date="2019" name="Int. J. Syst. Evol. Microbiol.">
        <title>The Global Catalogue of Microorganisms (GCM) 10K type strain sequencing project: providing services to taxonomists for standard genome sequencing and annotation.</title>
        <authorList>
            <consortium name="The Broad Institute Genomics Platform"/>
            <consortium name="The Broad Institute Genome Sequencing Center for Infectious Disease"/>
            <person name="Wu L."/>
            <person name="Ma J."/>
        </authorList>
    </citation>
    <scope>NUCLEOTIDE SEQUENCE [LARGE SCALE GENOMIC DNA]</scope>
    <source>
        <strain evidence="2">JCM 3296</strain>
    </source>
</reference>
<organism evidence="1 2">
    <name type="scientific">Lentzea flava</name>
    <dbReference type="NCBI Taxonomy" id="103732"/>
    <lineage>
        <taxon>Bacteria</taxon>
        <taxon>Bacillati</taxon>
        <taxon>Actinomycetota</taxon>
        <taxon>Actinomycetes</taxon>
        <taxon>Pseudonocardiales</taxon>
        <taxon>Pseudonocardiaceae</taxon>
        <taxon>Lentzea</taxon>
    </lineage>
</organism>
<proteinExistence type="predicted"/>
<evidence type="ECO:0000313" key="1">
    <source>
        <dbReference type="EMBL" id="GGU74301.1"/>
    </source>
</evidence>
<sequence length="276" mass="30672">MHLCYLDESGGSEPPDQSPNATPVMVILGLIIDASLVPALTRDFLALKRRHFPGRFPTGPALNHVLTEIKGSELLQMTRSDSRNKRRQAHIFRLELLDLVTRYDCKVVGRVWVKEKGKSLKVTASYCYAVQDISLHFSQFLLANRSHGLLIADGRTQAQNIQVAHSVFTQKWRTGGDPYPPMLEVPLFAHSDNHVGLQIADLIASTLVFPMAAAGYCTQARTLAHSSPRYKEVTKAHGEALKDLQFRYRDETGRWRGGLVVSDPVGKRPGSALFGD</sequence>